<dbReference type="AlphaFoldDB" id="A0AAV4XQU1"/>
<keyword evidence="2" id="KW-1185">Reference proteome</keyword>
<reference evidence="1 2" key="1">
    <citation type="submission" date="2021-06" db="EMBL/GenBank/DDBJ databases">
        <title>Caerostris extrusa draft genome.</title>
        <authorList>
            <person name="Kono N."/>
            <person name="Arakawa K."/>
        </authorList>
    </citation>
    <scope>NUCLEOTIDE SEQUENCE [LARGE SCALE GENOMIC DNA]</scope>
</reference>
<dbReference type="Proteomes" id="UP001054945">
    <property type="component" value="Unassembled WGS sequence"/>
</dbReference>
<name>A0AAV4XQU1_CAEEX</name>
<accession>A0AAV4XQU1</accession>
<organism evidence="1 2">
    <name type="scientific">Caerostris extrusa</name>
    <name type="common">Bark spider</name>
    <name type="synonym">Caerostris bankana</name>
    <dbReference type="NCBI Taxonomy" id="172846"/>
    <lineage>
        <taxon>Eukaryota</taxon>
        <taxon>Metazoa</taxon>
        <taxon>Ecdysozoa</taxon>
        <taxon>Arthropoda</taxon>
        <taxon>Chelicerata</taxon>
        <taxon>Arachnida</taxon>
        <taxon>Araneae</taxon>
        <taxon>Araneomorphae</taxon>
        <taxon>Entelegynae</taxon>
        <taxon>Araneoidea</taxon>
        <taxon>Araneidae</taxon>
        <taxon>Caerostris</taxon>
    </lineage>
</organism>
<comment type="caution">
    <text evidence="1">The sequence shown here is derived from an EMBL/GenBank/DDBJ whole genome shotgun (WGS) entry which is preliminary data.</text>
</comment>
<protein>
    <submittedName>
        <fullName evidence="1">Uncharacterized protein</fullName>
    </submittedName>
</protein>
<proteinExistence type="predicted"/>
<evidence type="ECO:0000313" key="2">
    <source>
        <dbReference type="Proteomes" id="UP001054945"/>
    </source>
</evidence>
<dbReference type="EMBL" id="BPLR01018027">
    <property type="protein sequence ID" value="GIY96285.1"/>
    <property type="molecule type" value="Genomic_DNA"/>
</dbReference>
<gene>
    <name evidence="1" type="ORF">CEXT_169051</name>
</gene>
<sequence length="107" mass="12291">MVVFRLGLYNFRKLSLQKSSPIPTEARKFLELLHIRKVFQKDGGGEVDCKELRKTLLSMHPHIYTVQCTFYSTLALSTRRKPVTGEELRVAVLINLSRRIPPLIGSH</sequence>
<evidence type="ECO:0000313" key="1">
    <source>
        <dbReference type="EMBL" id="GIY96285.1"/>
    </source>
</evidence>